<sequence length="349" mass="37097">MRLPAELRGRGGADSLFTMLARAAAVPPALAALSGLGRRPARPVDRTRVLLVTATRAEAEGVMGLTLADPAGGRLPAWTPGAHVDVTLPSGRVRQYSLCGDPADRWAHRVAVRLVPDGEGGSAEAHALVPGSVVRVSAPRNAFRFTGGGPHLFVAGGIGITPILPMVRAAERRGEDWRLLYTGRDRAALPFLAELARHGDRVTVRTDDVEGRPGHDLLDGHRVEGAAVYCCGPAPLLALVREASGAAREFHAERFAPGPVTGGSPFAVRLARTGVTVAVPADRSMLDALREVVPDAPYSCRQGFCGTCRVTVLEGEIAHRDRFPQQARRDNEMMPCVSRAVGDHLVIEL</sequence>
<dbReference type="SUPFAM" id="SSF52343">
    <property type="entry name" value="Ferredoxin reductase-like, C-terminal NADP-linked domain"/>
    <property type="match status" value="1"/>
</dbReference>
<evidence type="ECO:0000256" key="7">
    <source>
        <dbReference type="ARBA" id="ARBA00023014"/>
    </source>
</evidence>
<evidence type="ECO:0000256" key="6">
    <source>
        <dbReference type="ARBA" id="ARBA00023004"/>
    </source>
</evidence>
<dbReference type="SUPFAM" id="SSF63380">
    <property type="entry name" value="Riboflavin synthase domain-like"/>
    <property type="match status" value="1"/>
</dbReference>
<dbReference type="InterPro" id="IPR006058">
    <property type="entry name" value="2Fe2S_fd_BS"/>
</dbReference>
<evidence type="ECO:0000256" key="2">
    <source>
        <dbReference type="ARBA" id="ARBA00022630"/>
    </source>
</evidence>
<dbReference type="Pfam" id="PF00111">
    <property type="entry name" value="Fer2"/>
    <property type="match status" value="1"/>
</dbReference>
<evidence type="ECO:0000256" key="5">
    <source>
        <dbReference type="ARBA" id="ARBA00023002"/>
    </source>
</evidence>
<keyword evidence="5" id="KW-0560">Oxidoreductase</keyword>
<dbReference type="PROSITE" id="PS00197">
    <property type="entry name" value="2FE2S_FER_1"/>
    <property type="match status" value="1"/>
</dbReference>
<keyword evidence="2" id="KW-0285">Flavoprotein</keyword>
<dbReference type="CDD" id="cd06185">
    <property type="entry name" value="PDR_like"/>
    <property type="match status" value="1"/>
</dbReference>
<dbReference type="Proteomes" id="UP000272400">
    <property type="component" value="Unassembled WGS sequence"/>
</dbReference>
<evidence type="ECO:0000256" key="1">
    <source>
        <dbReference type="ARBA" id="ARBA00001974"/>
    </source>
</evidence>
<dbReference type="PANTHER" id="PTHR47354">
    <property type="entry name" value="NADH OXIDOREDUCTASE HCR"/>
    <property type="match status" value="1"/>
</dbReference>
<dbReference type="Gene3D" id="3.40.50.80">
    <property type="entry name" value="Nucleotide-binding domain of ferredoxin-NADP reductase (FNR) module"/>
    <property type="match status" value="1"/>
</dbReference>
<dbReference type="RefSeq" id="WP_211359999.1">
    <property type="nucleotide sequence ID" value="NZ_RJKE01000001.1"/>
</dbReference>
<name>A0A3N1D4G8_9ACTN</name>
<dbReference type="Gene3D" id="3.10.20.30">
    <property type="match status" value="1"/>
</dbReference>
<accession>A0A3N1D4G8</accession>
<dbReference type="PRINTS" id="PR00409">
    <property type="entry name" value="PHDIOXRDTASE"/>
</dbReference>
<comment type="cofactor">
    <cofactor evidence="1">
        <name>FAD</name>
        <dbReference type="ChEBI" id="CHEBI:57692"/>
    </cofactor>
</comment>
<evidence type="ECO:0000313" key="11">
    <source>
        <dbReference type="Proteomes" id="UP000272400"/>
    </source>
</evidence>
<dbReference type="SUPFAM" id="SSF54292">
    <property type="entry name" value="2Fe-2S ferredoxin-like"/>
    <property type="match status" value="1"/>
</dbReference>
<dbReference type="GO" id="GO:0046872">
    <property type="term" value="F:metal ion binding"/>
    <property type="evidence" value="ECO:0007669"/>
    <property type="project" value="UniProtKB-KW"/>
</dbReference>
<dbReference type="GO" id="GO:0016491">
    <property type="term" value="F:oxidoreductase activity"/>
    <property type="evidence" value="ECO:0007669"/>
    <property type="project" value="UniProtKB-KW"/>
</dbReference>
<evidence type="ECO:0000256" key="4">
    <source>
        <dbReference type="ARBA" id="ARBA00022723"/>
    </source>
</evidence>
<keyword evidence="7" id="KW-0411">Iron-sulfur</keyword>
<keyword evidence="3" id="KW-0001">2Fe-2S</keyword>
<keyword evidence="4" id="KW-0479">Metal-binding</keyword>
<reference evidence="10 11" key="1">
    <citation type="submission" date="2018-11" db="EMBL/GenBank/DDBJ databases">
        <title>Sequencing the genomes of 1000 actinobacteria strains.</title>
        <authorList>
            <person name="Klenk H.-P."/>
        </authorList>
    </citation>
    <scope>NUCLEOTIDE SEQUENCE [LARGE SCALE GENOMIC DNA]</scope>
    <source>
        <strain evidence="10 11">DSM 44254</strain>
    </source>
</reference>
<dbReference type="InterPro" id="IPR012675">
    <property type="entry name" value="Beta-grasp_dom_sf"/>
</dbReference>
<comment type="caution">
    <text evidence="10">The sequence shown here is derived from an EMBL/GenBank/DDBJ whole genome shotgun (WGS) entry which is preliminary data.</text>
</comment>
<gene>
    <name evidence="10" type="ORF">EDD29_6035</name>
</gene>
<keyword evidence="11" id="KW-1185">Reference proteome</keyword>
<proteinExistence type="predicted"/>
<feature type="domain" description="2Fe-2S ferredoxin-type" evidence="8">
    <location>
        <begin position="266"/>
        <end position="349"/>
    </location>
</feature>
<keyword evidence="6" id="KW-0408">Iron</keyword>
<protein>
    <submittedName>
        <fullName evidence="10">Ferredoxin-NADP reductase</fullName>
    </submittedName>
</protein>
<organism evidence="10 11">
    <name type="scientific">Actinocorallia herbida</name>
    <dbReference type="NCBI Taxonomy" id="58109"/>
    <lineage>
        <taxon>Bacteria</taxon>
        <taxon>Bacillati</taxon>
        <taxon>Actinomycetota</taxon>
        <taxon>Actinomycetes</taxon>
        <taxon>Streptosporangiales</taxon>
        <taxon>Thermomonosporaceae</taxon>
        <taxon>Actinocorallia</taxon>
    </lineage>
</organism>
<dbReference type="PROSITE" id="PS51085">
    <property type="entry name" value="2FE2S_FER_2"/>
    <property type="match status" value="1"/>
</dbReference>
<dbReference type="PANTHER" id="PTHR47354:SF1">
    <property type="entry name" value="CARNITINE MONOOXYGENASE REDUCTASE SUBUNIT"/>
    <property type="match status" value="1"/>
</dbReference>
<dbReference type="InterPro" id="IPR050415">
    <property type="entry name" value="MRET"/>
</dbReference>
<dbReference type="InterPro" id="IPR017938">
    <property type="entry name" value="Riboflavin_synthase-like_b-brl"/>
</dbReference>
<dbReference type="InterPro" id="IPR039261">
    <property type="entry name" value="FNR_nucleotide-bd"/>
</dbReference>
<evidence type="ECO:0000313" key="10">
    <source>
        <dbReference type="EMBL" id="ROO88366.1"/>
    </source>
</evidence>
<dbReference type="InterPro" id="IPR017927">
    <property type="entry name" value="FAD-bd_FR_type"/>
</dbReference>
<evidence type="ECO:0000256" key="3">
    <source>
        <dbReference type="ARBA" id="ARBA00022714"/>
    </source>
</evidence>
<feature type="domain" description="FAD-binding FR-type" evidence="9">
    <location>
        <begin position="36"/>
        <end position="146"/>
    </location>
</feature>
<dbReference type="PROSITE" id="PS51384">
    <property type="entry name" value="FAD_FR"/>
    <property type="match status" value="1"/>
</dbReference>
<dbReference type="InterPro" id="IPR036010">
    <property type="entry name" value="2Fe-2S_ferredoxin-like_sf"/>
</dbReference>
<dbReference type="AlphaFoldDB" id="A0A3N1D4G8"/>
<evidence type="ECO:0000259" key="9">
    <source>
        <dbReference type="PROSITE" id="PS51384"/>
    </source>
</evidence>
<dbReference type="CDD" id="cd00207">
    <property type="entry name" value="fer2"/>
    <property type="match status" value="1"/>
</dbReference>
<dbReference type="InterPro" id="IPR001041">
    <property type="entry name" value="2Fe-2S_ferredoxin-type"/>
</dbReference>
<dbReference type="Gene3D" id="2.40.30.10">
    <property type="entry name" value="Translation factors"/>
    <property type="match status" value="1"/>
</dbReference>
<dbReference type="EMBL" id="RJKE01000001">
    <property type="protein sequence ID" value="ROO88366.1"/>
    <property type="molecule type" value="Genomic_DNA"/>
</dbReference>
<dbReference type="GO" id="GO:0051537">
    <property type="term" value="F:2 iron, 2 sulfur cluster binding"/>
    <property type="evidence" value="ECO:0007669"/>
    <property type="project" value="UniProtKB-KW"/>
</dbReference>
<evidence type="ECO:0000259" key="8">
    <source>
        <dbReference type="PROSITE" id="PS51085"/>
    </source>
</evidence>